<dbReference type="SUPFAM" id="SSF54821">
    <property type="entry name" value="Ribosomal protein S3 C-terminal domain"/>
    <property type="match status" value="1"/>
</dbReference>
<dbReference type="Pfam" id="PF00189">
    <property type="entry name" value="Ribosomal_S3_C"/>
    <property type="match status" value="1"/>
</dbReference>
<feature type="non-terminal residue" evidence="6">
    <location>
        <position position="1"/>
    </location>
</feature>
<evidence type="ECO:0000256" key="2">
    <source>
        <dbReference type="ARBA" id="ARBA00022980"/>
    </source>
</evidence>
<evidence type="ECO:0000256" key="3">
    <source>
        <dbReference type="ARBA" id="ARBA00023274"/>
    </source>
</evidence>
<feature type="compositionally biased region" description="Polar residues" evidence="4">
    <location>
        <begin position="222"/>
        <end position="231"/>
    </location>
</feature>
<gene>
    <name evidence="6" type="ORF">DUNSADRAFT_4606</name>
</gene>
<proteinExistence type="inferred from homology"/>
<evidence type="ECO:0000313" key="6">
    <source>
        <dbReference type="EMBL" id="KAF5837279.1"/>
    </source>
</evidence>
<evidence type="ECO:0000259" key="5">
    <source>
        <dbReference type="Pfam" id="PF00189"/>
    </source>
</evidence>
<keyword evidence="2" id="KW-0689">Ribosomal protein</keyword>
<reference evidence="6" key="1">
    <citation type="submission" date="2017-08" db="EMBL/GenBank/DDBJ databases">
        <authorList>
            <person name="Polle J.E."/>
            <person name="Barry K."/>
            <person name="Cushman J."/>
            <person name="Schmutz J."/>
            <person name="Tran D."/>
            <person name="Hathwaick L.T."/>
            <person name="Yim W.C."/>
            <person name="Jenkins J."/>
            <person name="Mckie-Krisberg Z.M."/>
            <person name="Prochnik S."/>
            <person name="Lindquist E."/>
            <person name="Dockter R.B."/>
            <person name="Adam C."/>
            <person name="Molina H."/>
            <person name="Bunkerborg J."/>
            <person name="Jin E."/>
            <person name="Buchheim M."/>
            <person name="Magnuson J."/>
        </authorList>
    </citation>
    <scope>NUCLEOTIDE SEQUENCE</scope>
    <source>
        <strain evidence="6">CCAP 19/18</strain>
    </source>
</reference>
<evidence type="ECO:0000313" key="7">
    <source>
        <dbReference type="Proteomes" id="UP000815325"/>
    </source>
</evidence>
<name>A0ABQ7GRN9_DUNSA</name>
<keyword evidence="7" id="KW-1185">Reference proteome</keyword>
<dbReference type="InterPro" id="IPR036419">
    <property type="entry name" value="Ribosomal_S3_C_sf"/>
</dbReference>
<dbReference type="Proteomes" id="UP000815325">
    <property type="component" value="Unassembled WGS sequence"/>
</dbReference>
<feature type="region of interest" description="Disordered" evidence="4">
    <location>
        <begin position="202"/>
        <end position="245"/>
    </location>
</feature>
<sequence>RPYVFTNLFQSAPAVASYVANAMESGVTWPRIERFFLSSVEADPGIGAIRVQVKGRLGRKATMASTKTWEHGQLHLENMSLAVDHGMATALTRVGILGIQVWVRFAGDAIANSMYRQNTGMSRPFIQLLAAKREPLPYRSSTAWWNTPGPAQPALNQTWNAFQPHYPSTSMPITAYLEANTPRVFYHDKDRKAAIARDMETKMLQEQQQQQRQQQQQLLSQGKESGTTQDPSAKLESRQPYHTQS</sequence>
<protein>
    <recommendedName>
        <fullName evidence="5">Small ribosomal subunit protein uS3 C-terminal domain-containing protein</fullName>
    </recommendedName>
</protein>
<dbReference type="InterPro" id="IPR001351">
    <property type="entry name" value="Ribosomal_uS3_C"/>
</dbReference>
<feature type="compositionally biased region" description="Low complexity" evidence="4">
    <location>
        <begin position="204"/>
        <end position="221"/>
    </location>
</feature>
<dbReference type="EMBL" id="MU069622">
    <property type="protein sequence ID" value="KAF5837279.1"/>
    <property type="molecule type" value="Genomic_DNA"/>
</dbReference>
<organism evidence="6 7">
    <name type="scientific">Dunaliella salina</name>
    <name type="common">Green alga</name>
    <name type="synonym">Protococcus salinus</name>
    <dbReference type="NCBI Taxonomy" id="3046"/>
    <lineage>
        <taxon>Eukaryota</taxon>
        <taxon>Viridiplantae</taxon>
        <taxon>Chlorophyta</taxon>
        <taxon>core chlorophytes</taxon>
        <taxon>Chlorophyceae</taxon>
        <taxon>CS clade</taxon>
        <taxon>Chlamydomonadales</taxon>
        <taxon>Dunaliellaceae</taxon>
        <taxon>Dunaliella</taxon>
    </lineage>
</organism>
<feature type="domain" description="Small ribosomal subunit protein uS3 C-terminal" evidence="5">
    <location>
        <begin position="19"/>
        <end position="103"/>
    </location>
</feature>
<evidence type="ECO:0000256" key="1">
    <source>
        <dbReference type="ARBA" id="ARBA00010761"/>
    </source>
</evidence>
<comment type="similarity">
    <text evidence="1">Belongs to the universal ribosomal protein uS3 family.</text>
</comment>
<accession>A0ABQ7GRN9</accession>
<evidence type="ECO:0000256" key="4">
    <source>
        <dbReference type="SAM" id="MobiDB-lite"/>
    </source>
</evidence>
<dbReference type="Gene3D" id="3.30.1140.32">
    <property type="entry name" value="Ribosomal protein S3, C-terminal domain"/>
    <property type="match status" value="1"/>
</dbReference>
<keyword evidence="3" id="KW-0687">Ribonucleoprotein</keyword>
<comment type="caution">
    <text evidence="6">The sequence shown here is derived from an EMBL/GenBank/DDBJ whole genome shotgun (WGS) entry which is preliminary data.</text>
</comment>